<dbReference type="GO" id="GO:0000139">
    <property type="term" value="C:Golgi membrane"/>
    <property type="evidence" value="ECO:0007669"/>
    <property type="project" value="UniProtKB-SubCell"/>
</dbReference>
<comment type="similarity">
    <text evidence="2">Belongs to the PC-esterase family. CASD1 subfamily.</text>
</comment>
<sequence length="1068" mass="123927">MAALAYSLGKREINHYFSVRSAKALALAAVLLLTACYAVSRRYQATDTCEYLLSTGRFLGDKTWQPYSCMMHRYKQSEAKSCLKNKYIAFIGDSRIRQLFYSFVKLINPQIKEEGNKHENIPFEDKSSSLKVDFLWYPEVNGSMKQCIKAWIEGSSSKPHILVVGAATWSIKIHNGSNEALTQYRINITSIAPLLEKLARNSDVYWVLQDPVYEDMLSESRKMITNEKIDAYNEAAVSILNSSSKNSKAKVKVFSASRLIAEETIIQSSDGLHLPESSRETSAMILMNNHCNKVVKPIDGSCCQPQPPVTLIQKLAFCFLASSVIGYLILVLIRRNNNQKNKLCTDMESGEEKKPATNSPTISTLETLFQSLCKLGLIMGYFYLCDRANLFMKENKFYTHSSFFIPIIYILVLGVFYTENTKEYAYLWLIAVVIISMIITDVFTYNSSMVFFNYFFIYFAQTKVLNREQTDEWKGWMQLVILIYHISGASTFLPVYMHIRVLVAAYLFQTGYGHFSYFWIKGDFGIYRVCQVLFRLNFLVVVLCIVMDRSYQFYYFVPLVTFWFLIIYITLALWPQIILKKANGSFFWHSGLLLKLGFLFVCIYFLAYSEDLFEKVFSIWPLSMFFELNGSVYEWWFRWKLDRYVVFHGMLFAFIYLTFQKRQVLSEGKGEPLFPTKVSNIFLFISVVFFLTYSIWASSCKNKTECNGMHPSVSVVQLFICQYHIWLAADTKGILVLIPGTPMLNIIVSTFIFVCVAHEISQITNDLAQIVVPKDNVMLLKSEDVNFHKILQSLLQLHFIPPESNDNQQELRTPSTLLLFLRSTRKRNIGSTLNIDTLGGMFMFCFNMDVMVGKSGVECTNEIHMCKMEKVPLLKEHSWIQYQKSVPLKEVCIIKLIYYFQFYNYSDPYSEKEHSECKKLGDPDQQYHICTGDAMKESCFFKKKKKKKKKKKITHYTSIFKLQSSFQIHAPENIKQTQVILELLYKKRKAKKINAQMVNKKNLQKDQKEIQLRRSQRDRLHVSVYLGKQENNQGQGKRKKINNFPALQDRMVHRLGLDSLQHSKKMRS</sequence>
<feature type="transmembrane region" description="Helical" evidence="18">
    <location>
        <begin position="644"/>
        <end position="659"/>
    </location>
</feature>
<feature type="domain" description="Cas1p 10 TM acyl transferase" evidence="19">
    <location>
        <begin position="296"/>
        <end position="425"/>
    </location>
</feature>
<dbReference type="EMBL" id="AZIM01002682">
    <property type="protein sequence ID" value="ETE63569.1"/>
    <property type="molecule type" value="Genomic_DNA"/>
</dbReference>
<feature type="transmembrane region" description="Helical" evidence="18">
    <location>
        <begin position="532"/>
        <end position="548"/>
    </location>
</feature>
<evidence type="ECO:0000256" key="2">
    <source>
        <dbReference type="ARBA" id="ARBA00010666"/>
    </source>
</evidence>
<dbReference type="InterPro" id="IPR057106">
    <property type="entry name" value="NXPE4_C"/>
</dbReference>
<comment type="caution">
    <text evidence="21">The sequence shown here is derived from an EMBL/GenBank/DDBJ whole genome shotgun (WGS) entry which is preliminary data.</text>
</comment>
<evidence type="ECO:0000256" key="5">
    <source>
        <dbReference type="ARBA" id="ARBA00022989"/>
    </source>
</evidence>
<keyword evidence="22" id="KW-1185">Reference proteome</keyword>
<feature type="transmembrane region" description="Helical" evidence="18">
    <location>
        <begin position="679"/>
        <end position="696"/>
    </location>
</feature>
<feature type="domain" description="Cas1p 10 TM acyl transferase" evidence="19">
    <location>
        <begin position="459"/>
        <end position="717"/>
    </location>
</feature>
<name>V8NMS6_OPHHA</name>
<comment type="catalytic activity">
    <reaction evidence="10">
        <text>a ganglioside GD3 (d18:1(4E)) + acetyl-CoA = a ganglioside Ac-O-7-GD3(d18:1(4E)) + CoA</text>
        <dbReference type="Rhea" id="RHEA:79499"/>
        <dbReference type="ChEBI" id="CHEBI:57287"/>
        <dbReference type="ChEBI" id="CHEBI:57288"/>
        <dbReference type="ChEBI" id="CHEBI:78436"/>
        <dbReference type="ChEBI" id="CHEBI:228242"/>
    </reaction>
    <physiologicalReaction direction="left-to-right" evidence="10">
        <dbReference type="Rhea" id="RHEA:79500"/>
    </physiologicalReaction>
</comment>
<evidence type="ECO:0000256" key="9">
    <source>
        <dbReference type="ARBA" id="ARBA00023315"/>
    </source>
</evidence>
<proteinExistence type="inferred from homology"/>
<evidence type="ECO:0000256" key="11">
    <source>
        <dbReference type="ARBA" id="ARBA00050437"/>
    </source>
</evidence>
<feature type="transmembrane region" description="Helical" evidence="18">
    <location>
        <begin position="554"/>
        <end position="574"/>
    </location>
</feature>
<dbReference type="AlphaFoldDB" id="V8NMS6"/>
<dbReference type="FunFam" id="3.40.50.1110:FF:000050">
    <property type="entry name" value="N-acetylneuraminate 9-O-acetyltransferase"/>
    <property type="match status" value="1"/>
</dbReference>
<comment type="subcellular location">
    <subcellularLocation>
        <location evidence="1">Golgi apparatus membrane</location>
        <topology evidence="1">Multi-pass membrane protein</topology>
    </subcellularLocation>
</comment>
<dbReference type="EC" id="2.3.1.45" evidence="13"/>
<evidence type="ECO:0000256" key="12">
    <source>
        <dbReference type="ARBA" id="ARBA00051271"/>
    </source>
</evidence>
<feature type="non-terminal residue" evidence="21">
    <location>
        <position position="1"/>
    </location>
</feature>
<keyword evidence="5 18" id="KW-1133">Transmembrane helix</keyword>
<gene>
    <name evidence="21" type="primary">CASD1</name>
    <name evidence="21" type="ORF">L345_10670</name>
</gene>
<evidence type="ECO:0000256" key="3">
    <source>
        <dbReference type="ARBA" id="ARBA00022679"/>
    </source>
</evidence>
<dbReference type="PANTHER" id="PTHR13533:SF1">
    <property type="entry name" value="N-ACETYLNEURAMINATE 9-O-ACETYLTRANSFERASE"/>
    <property type="match status" value="1"/>
</dbReference>
<dbReference type="Proteomes" id="UP000018936">
    <property type="component" value="Unassembled WGS sequence"/>
</dbReference>
<accession>V8NMS6</accession>
<keyword evidence="3" id="KW-0808">Transferase</keyword>
<dbReference type="Pfam" id="PF24536">
    <property type="entry name" value="NXPE4_C"/>
    <property type="match status" value="1"/>
</dbReference>
<evidence type="ECO:0000256" key="15">
    <source>
        <dbReference type="ARBA" id="ARBA00078650"/>
    </source>
</evidence>
<keyword evidence="8" id="KW-0325">Glycoprotein</keyword>
<evidence type="ECO:0000256" key="6">
    <source>
        <dbReference type="ARBA" id="ARBA00023034"/>
    </source>
</evidence>
<evidence type="ECO:0000256" key="13">
    <source>
        <dbReference type="ARBA" id="ARBA00067062"/>
    </source>
</evidence>
<feature type="non-terminal residue" evidence="21">
    <location>
        <position position="1068"/>
    </location>
</feature>
<feature type="transmembrane region" description="Helical" evidence="18">
    <location>
        <begin position="476"/>
        <end position="497"/>
    </location>
</feature>
<evidence type="ECO:0000256" key="18">
    <source>
        <dbReference type="SAM" id="Phobius"/>
    </source>
</evidence>
<dbReference type="OrthoDB" id="1932925at2759"/>
<comment type="catalytic activity">
    <reaction evidence="11">
        <text>CMP-N-acetyl-beta-neuraminate + acetyl-CoA = CMP-N-acetyl-7-O-acetyl-beta-neuraminate + CoA</text>
        <dbReference type="Rhea" id="RHEA:79555"/>
        <dbReference type="ChEBI" id="CHEBI:57287"/>
        <dbReference type="ChEBI" id="CHEBI:57288"/>
        <dbReference type="ChEBI" id="CHEBI:57812"/>
        <dbReference type="ChEBI" id="CHEBI:229976"/>
    </reaction>
    <physiologicalReaction direction="left-to-right" evidence="11">
        <dbReference type="Rhea" id="RHEA:79556"/>
    </physiologicalReaction>
</comment>
<keyword evidence="6" id="KW-0333">Golgi apparatus</keyword>
<evidence type="ECO:0000256" key="8">
    <source>
        <dbReference type="ARBA" id="ARBA00023180"/>
    </source>
</evidence>
<keyword evidence="9" id="KW-0012">Acyltransferase</keyword>
<evidence type="ECO:0000259" key="20">
    <source>
        <dbReference type="Pfam" id="PF24536"/>
    </source>
</evidence>
<evidence type="ECO:0000256" key="16">
    <source>
        <dbReference type="ARBA" id="ARBA00080552"/>
    </source>
</evidence>
<evidence type="ECO:0000256" key="10">
    <source>
        <dbReference type="ARBA" id="ARBA00050175"/>
    </source>
</evidence>
<dbReference type="GO" id="GO:0047186">
    <property type="term" value="F:N-acetylneuraminate 9-O-acetyltransferase activity"/>
    <property type="evidence" value="ECO:0007669"/>
    <property type="project" value="UniProtKB-EC"/>
</dbReference>
<protein>
    <recommendedName>
        <fullName evidence="14">N-acetylneuraminate (7)9-O-acetyltransferase</fullName>
        <ecNumber evidence="13">2.3.1.45</ecNumber>
    </recommendedName>
    <alternativeName>
        <fullName evidence="15">CAS1 domain-containing protein 1</fullName>
    </alternativeName>
    <alternativeName>
        <fullName evidence="17">CAS1 protein</fullName>
    </alternativeName>
    <alternativeName>
        <fullName evidence="16">Sialate O-acetyltransferase</fullName>
    </alternativeName>
</protein>
<organism evidence="21 22">
    <name type="scientific">Ophiophagus hannah</name>
    <name type="common">King cobra</name>
    <name type="synonym">Naja hannah</name>
    <dbReference type="NCBI Taxonomy" id="8665"/>
    <lineage>
        <taxon>Eukaryota</taxon>
        <taxon>Metazoa</taxon>
        <taxon>Chordata</taxon>
        <taxon>Craniata</taxon>
        <taxon>Vertebrata</taxon>
        <taxon>Euteleostomi</taxon>
        <taxon>Lepidosauria</taxon>
        <taxon>Squamata</taxon>
        <taxon>Bifurcata</taxon>
        <taxon>Unidentata</taxon>
        <taxon>Episquamata</taxon>
        <taxon>Toxicofera</taxon>
        <taxon>Serpentes</taxon>
        <taxon>Colubroidea</taxon>
        <taxon>Elapidae</taxon>
        <taxon>Elapinae</taxon>
        <taxon>Ophiophagus</taxon>
    </lineage>
</organism>
<keyword evidence="4 18" id="KW-0812">Transmembrane</keyword>
<evidence type="ECO:0000313" key="21">
    <source>
        <dbReference type="EMBL" id="ETE63569.1"/>
    </source>
</evidence>
<evidence type="ECO:0000256" key="17">
    <source>
        <dbReference type="ARBA" id="ARBA00082364"/>
    </source>
</evidence>
<feature type="transmembrane region" description="Helical" evidence="18">
    <location>
        <begin position="311"/>
        <end position="333"/>
    </location>
</feature>
<dbReference type="PANTHER" id="PTHR13533">
    <property type="entry name" value="N-ACETYLNEURAMINATE 9-O-ACETYLTRANSFERASE"/>
    <property type="match status" value="1"/>
</dbReference>
<dbReference type="InterPro" id="IPR012419">
    <property type="entry name" value="Cas1_AcylTrans_dom"/>
</dbReference>
<evidence type="ECO:0000259" key="19">
    <source>
        <dbReference type="Pfam" id="PF07779"/>
    </source>
</evidence>
<reference evidence="21 22" key="1">
    <citation type="journal article" date="2013" name="Proc. Natl. Acad. Sci. U.S.A.">
        <title>The king cobra genome reveals dynamic gene evolution and adaptation in the snake venom system.</title>
        <authorList>
            <person name="Vonk F.J."/>
            <person name="Casewell N.R."/>
            <person name="Henkel C.V."/>
            <person name="Heimberg A.M."/>
            <person name="Jansen H.J."/>
            <person name="McCleary R.J."/>
            <person name="Kerkkamp H.M."/>
            <person name="Vos R.A."/>
            <person name="Guerreiro I."/>
            <person name="Calvete J.J."/>
            <person name="Wuster W."/>
            <person name="Woods A.E."/>
            <person name="Logan J.M."/>
            <person name="Harrison R.A."/>
            <person name="Castoe T.A."/>
            <person name="de Koning A.P."/>
            <person name="Pollock D.D."/>
            <person name="Yandell M."/>
            <person name="Calderon D."/>
            <person name="Renjifo C."/>
            <person name="Currier R.B."/>
            <person name="Salgado D."/>
            <person name="Pla D."/>
            <person name="Sanz L."/>
            <person name="Hyder A.S."/>
            <person name="Ribeiro J.M."/>
            <person name="Arntzen J.W."/>
            <person name="van den Thillart G.E."/>
            <person name="Boetzer M."/>
            <person name="Pirovano W."/>
            <person name="Dirks R.P."/>
            <person name="Spaink H.P."/>
            <person name="Duboule D."/>
            <person name="McGlinn E."/>
            <person name="Kini R.M."/>
            <person name="Richardson M.K."/>
        </authorList>
    </citation>
    <scope>NUCLEOTIDE SEQUENCE</scope>
    <source>
        <tissue evidence="21">Blood</tissue>
    </source>
</reference>
<feature type="transmembrane region" description="Helical" evidence="18">
    <location>
        <begin position="424"/>
        <end position="456"/>
    </location>
</feature>
<evidence type="ECO:0000313" key="22">
    <source>
        <dbReference type="Proteomes" id="UP000018936"/>
    </source>
</evidence>
<feature type="transmembrane region" description="Helical" evidence="18">
    <location>
        <begin position="397"/>
        <end position="418"/>
    </location>
</feature>
<evidence type="ECO:0000256" key="14">
    <source>
        <dbReference type="ARBA" id="ARBA00074770"/>
    </source>
</evidence>
<dbReference type="Pfam" id="PF07779">
    <property type="entry name" value="Cas1_AcylT"/>
    <property type="match status" value="2"/>
</dbReference>
<dbReference type="GO" id="GO:0005975">
    <property type="term" value="P:carbohydrate metabolic process"/>
    <property type="evidence" value="ECO:0007669"/>
    <property type="project" value="UniProtKB-ARBA"/>
</dbReference>
<comment type="catalytic activity">
    <reaction evidence="12">
        <text>CMP-N-acetyl-beta-neuraminate + acetyl-CoA = CMP-N-acetyl-9-O-acetyl-beta-neuraminate + CoA</text>
        <dbReference type="Rhea" id="RHEA:81827"/>
        <dbReference type="ChEBI" id="CHEBI:57287"/>
        <dbReference type="ChEBI" id="CHEBI:57288"/>
        <dbReference type="ChEBI" id="CHEBI:57812"/>
        <dbReference type="ChEBI" id="CHEBI:229947"/>
        <dbReference type="EC" id="2.3.1.45"/>
    </reaction>
    <physiologicalReaction direction="left-to-right" evidence="12">
        <dbReference type="Rhea" id="RHEA:81828"/>
    </physiologicalReaction>
</comment>
<evidence type="ECO:0000256" key="7">
    <source>
        <dbReference type="ARBA" id="ARBA00023136"/>
    </source>
</evidence>
<feature type="transmembrane region" description="Helical" evidence="18">
    <location>
        <begin position="734"/>
        <end position="757"/>
    </location>
</feature>
<feature type="domain" description="NXPE C-terminal" evidence="20">
    <location>
        <begin position="64"/>
        <end position="114"/>
    </location>
</feature>
<evidence type="ECO:0000256" key="4">
    <source>
        <dbReference type="ARBA" id="ARBA00022692"/>
    </source>
</evidence>
<feature type="transmembrane region" description="Helical" evidence="18">
    <location>
        <begin position="586"/>
        <end position="607"/>
    </location>
</feature>
<evidence type="ECO:0000256" key="1">
    <source>
        <dbReference type="ARBA" id="ARBA00004653"/>
    </source>
</evidence>
<keyword evidence="7 18" id="KW-0472">Membrane</keyword>